<keyword evidence="1" id="KW-1133">Transmembrane helix</keyword>
<protein>
    <recommendedName>
        <fullName evidence="4">DUF2238 domain-containing protein</fullName>
    </recommendedName>
</protein>
<feature type="transmembrane region" description="Helical" evidence="1">
    <location>
        <begin position="80"/>
        <end position="97"/>
    </location>
</feature>
<feature type="transmembrane region" description="Helical" evidence="1">
    <location>
        <begin position="185"/>
        <end position="203"/>
    </location>
</feature>
<evidence type="ECO:0000313" key="3">
    <source>
        <dbReference type="Proteomes" id="UP001575181"/>
    </source>
</evidence>
<evidence type="ECO:0008006" key="4">
    <source>
        <dbReference type="Google" id="ProtNLM"/>
    </source>
</evidence>
<dbReference type="EMBL" id="JBGUAW010000001">
    <property type="protein sequence ID" value="MFA9459457.1"/>
    <property type="molecule type" value="Genomic_DNA"/>
</dbReference>
<feature type="transmembrane region" description="Helical" evidence="1">
    <location>
        <begin position="109"/>
        <end position="130"/>
    </location>
</feature>
<evidence type="ECO:0000313" key="2">
    <source>
        <dbReference type="EMBL" id="MFA9459457.1"/>
    </source>
</evidence>
<evidence type="ECO:0000256" key="1">
    <source>
        <dbReference type="SAM" id="Phobius"/>
    </source>
</evidence>
<organism evidence="2 3">
    <name type="scientific">Thiohalorhabdus methylotrophus</name>
    <dbReference type="NCBI Taxonomy" id="3242694"/>
    <lineage>
        <taxon>Bacteria</taxon>
        <taxon>Pseudomonadati</taxon>
        <taxon>Pseudomonadota</taxon>
        <taxon>Gammaproteobacteria</taxon>
        <taxon>Thiohalorhabdales</taxon>
        <taxon>Thiohalorhabdaceae</taxon>
        <taxon>Thiohalorhabdus</taxon>
    </lineage>
</organism>
<name>A0ABV4TR20_9GAMM</name>
<comment type="caution">
    <text evidence="2">The sequence shown here is derived from an EMBL/GenBank/DDBJ whole genome shotgun (WGS) entry which is preliminary data.</text>
</comment>
<feature type="transmembrane region" description="Helical" evidence="1">
    <location>
        <begin position="142"/>
        <end position="165"/>
    </location>
</feature>
<keyword evidence="1" id="KW-0472">Membrane</keyword>
<keyword evidence="1" id="KW-0812">Transmembrane</keyword>
<feature type="transmembrane region" description="Helical" evidence="1">
    <location>
        <begin position="49"/>
        <end position="68"/>
    </location>
</feature>
<dbReference type="InterPro" id="IPR014509">
    <property type="entry name" value="YjdF-like"/>
</dbReference>
<dbReference type="RefSeq" id="WP_373654242.1">
    <property type="nucleotide sequence ID" value="NZ_JBGUAW010000001.1"/>
</dbReference>
<feature type="transmembrane region" description="Helical" evidence="1">
    <location>
        <begin position="24"/>
        <end position="43"/>
    </location>
</feature>
<sequence length="235" mass="27036">MNTTRGPWSRFKARWAGWEWPERLQFLIALLLQLALLGVFFGALEEERWLVAFTALVVLVLTYLPAVIERQLAIQLPIEFTLATCLFLYAAFGLGEVQRFYHRFWWWDLLLHSVSALVMGIIGFLLVYTFHQTRRVVLPPLYFAFTAFGFAVTLGTLWEIFEFLMDWGFGFNMQKSGLPDTMTDLMVDVGGAAVAAWIGFHYVRDGDSLVADRLLRRLVAKNPRLFRQDSDSEPA</sequence>
<accession>A0ABV4TR20</accession>
<keyword evidence="3" id="KW-1185">Reference proteome</keyword>
<dbReference type="Pfam" id="PF09997">
    <property type="entry name" value="DUF2238"/>
    <property type="match status" value="1"/>
</dbReference>
<gene>
    <name evidence="2" type="ORF">ACERLL_01285</name>
</gene>
<reference evidence="2 3" key="1">
    <citation type="submission" date="2024-08" db="EMBL/GenBank/DDBJ databases">
        <title>Whole-genome sequencing of halo(alkali)philic microorganisms from hypersaline lakes.</title>
        <authorList>
            <person name="Sorokin D.Y."/>
            <person name="Merkel A.Y."/>
            <person name="Messina E."/>
            <person name="Yakimov M."/>
        </authorList>
    </citation>
    <scope>NUCLEOTIDE SEQUENCE [LARGE SCALE GENOMIC DNA]</scope>
    <source>
        <strain evidence="2 3">Cl-TMA</strain>
    </source>
</reference>
<proteinExistence type="predicted"/>
<dbReference type="Proteomes" id="UP001575181">
    <property type="component" value="Unassembled WGS sequence"/>
</dbReference>